<evidence type="ECO:0000259" key="5">
    <source>
        <dbReference type="Pfam" id="PF03160"/>
    </source>
</evidence>
<accession>A0A7C9BCJ0</accession>
<keyword evidence="2" id="KW-0677">Repeat</keyword>
<gene>
    <name evidence="6" type="ORF">GBK04_19970</name>
</gene>
<evidence type="ECO:0000313" key="7">
    <source>
        <dbReference type="Proteomes" id="UP000479293"/>
    </source>
</evidence>
<feature type="domain" description="Calx-beta" evidence="5">
    <location>
        <begin position="31"/>
        <end position="107"/>
    </location>
</feature>
<dbReference type="GO" id="GO:0016020">
    <property type="term" value="C:membrane"/>
    <property type="evidence" value="ECO:0007669"/>
    <property type="project" value="InterPro"/>
</dbReference>
<dbReference type="PROSITE" id="PS51257">
    <property type="entry name" value="PROKAR_LIPOPROTEIN"/>
    <property type="match status" value="1"/>
</dbReference>
<evidence type="ECO:0000313" key="6">
    <source>
        <dbReference type="EMBL" id="MPR35562.1"/>
    </source>
</evidence>
<keyword evidence="3" id="KW-0106">Calcium</keyword>
<keyword evidence="1 4" id="KW-0732">Signal</keyword>
<feature type="signal peptide" evidence="4">
    <location>
        <begin position="1"/>
        <end position="17"/>
    </location>
</feature>
<dbReference type="Gene3D" id="2.60.40.2030">
    <property type="match status" value="1"/>
</dbReference>
<dbReference type="Pfam" id="PF03160">
    <property type="entry name" value="Calx-beta"/>
    <property type="match status" value="1"/>
</dbReference>
<proteinExistence type="predicted"/>
<evidence type="ECO:0000256" key="3">
    <source>
        <dbReference type="ARBA" id="ARBA00022837"/>
    </source>
</evidence>
<name>A0A7C9BCJ0_9BACT</name>
<keyword evidence="7" id="KW-1185">Reference proteome</keyword>
<comment type="caution">
    <text evidence="6">The sequence shown here is derived from an EMBL/GenBank/DDBJ whole genome shotgun (WGS) entry which is preliminary data.</text>
</comment>
<evidence type="ECO:0000256" key="1">
    <source>
        <dbReference type="ARBA" id="ARBA00022729"/>
    </source>
</evidence>
<dbReference type="InterPro" id="IPR003644">
    <property type="entry name" value="Calx_beta"/>
</dbReference>
<dbReference type="Proteomes" id="UP000479293">
    <property type="component" value="Unassembled WGS sequence"/>
</dbReference>
<dbReference type="InterPro" id="IPR038081">
    <property type="entry name" value="CalX-like_sf"/>
</dbReference>
<evidence type="ECO:0000256" key="2">
    <source>
        <dbReference type="ARBA" id="ARBA00022737"/>
    </source>
</evidence>
<sequence>MHKFLSLGFVLALVALASCEEQKILFEGPEFVRFTDTTLTYKESIGQPITVSVHVVGKPLNQALTVNYTVGGTAREGRDYSIEGTKGVVVIPAGKLFGNITVNLINNANNILESQSIVFTLTDVTPSTDLQLGFGKNNVIGKTLTLTIQDDCLLSGFYTGSRQTSNGVEQVKDIEISSLDPNCKTYNVANWNVGGLFNFNATKARISFVDNGDNTLTIPAQVSDDLAAPYDTLRGNGLWNPQTKAITLNIKVKVPYSETKDTVITVPLTYTPR</sequence>
<organism evidence="6 7">
    <name type="scientific">Salmonirosea aquatica</name>
    <dbReference type="NCBI Taxonomy" id="2654236"/>
    <lineage>
        <taxon>Bacteria</taxon>
        <taxon>Pseudomonadati</taxon>
        <taxon>Bacteroidota</taxon>
        <taxon>Cytophagia</taxon>
        <taxon>Cytophagales</taxon>
        <taxon>Spirosomataceae</taxon>
        <taxon>Salmonirosea</taxon>
    </lineage>
</organism>
<dbReference type="EMBL" id="WHLY01000002">
    <property type="protein sequence ID" value="MPR35562.1"/>
    <property type="molecule type" value="Genomic_DNA"/>
</dbReference>
<reference evidence="6 7" key="1">
    <citation type="submission" date="2019-10" db="EMBL/GenBank/DDBJ databases">
        <title>Draft Genome Sequence of Cytophagaceae sp. SJW1-29.</title>
        <authorList>
            <person name="Choi A."/>
        </authorList>
    </citation>
    <scope>NUCLEOTIDE SEQUENCE [LARGE SCALE GENOMIC DNA]</scope>
    <source>
        <strain evidence="6 7">SJW1-29</strain>
    </source>
</reference>
<protein>
    <submittedName>
        <fullName evidence="6">DUF4843 domain-containing protein</fullName>
    </submittedName>
</protein>
<dbReference type="GO" id="GO:0007154">
    <property type="term" value="P:cell communication"/>
    <property type="evidence" value="ECO:0007669"/>
    <property type="project" value="InterPro"/>
</dbReference>
<evidence type="ECO:0000256" key="4">
    <source>
        <dbReference type="SAM" id="SignalP"/>
    </source>
</evidence>
<dbReference type="AlphaFoldDB" id="A0A7C9BCJ0"/>
<feature type="chain" id="PRO_5028940576" evidence="4">
    <location>
        <begin position="18"/>
        <end position="273"/>
    </location>
</feature>
<dbReference type="SUPFAM" id="SSF141072">
    <property type="entry name" value="CalX-like"/>
    <property type="match status" value="1"/>
</dbReference>